<keyword evidence="2" id="KW-0472">Membrane</keyword>
<feature type="region of interest" description="Disordered" evidence="1">
    <location>
        <begin position="1"/>
        <end position="22"/>
    </location>
</feature>
<protein>
    <recommendedName>
        <fullName evidence="3">YdbS-like PH domain-containing protein</fullName>
    </recommendedName>
</protein>
<evidence type="ECO:0000256" key="1">
    <source>
        <dbReference type="SAM" id="MobiDB-lite"/>
    </source>
</evidence>
<proteinExistence type="predicted"/>
<dbReference type="InterPro" id="IPR014529">
    <property type="entry name" value="UCP026631"/>
</dbReference>
<feature type="transmembrane region" description="Helical" evidence="2">
    <location>
        <begin position="63"/>
        <end position="85"/>
    </location>
</feature>
<feature type="domain" description="YdbS-like PH" evidence="3">
    <location>
        <begin position="395"/>
        <end position="456"/>
    </location>
</feature>
<evidence type="ECO:0000259" key="3">
    <source>
        <dbReference type="Pfam" id="PF03703"/>
    </source>
</evidence>
<feature type="transmembrane region" description="Helical" evidence="2">
    <location>
        <begin position="31"/>
        <end position="51"/>
    </location>
</feature>
<feature type="region of interest" description="Disordered" evidence="1">
    <location>
        <begin position="182"/>
        <end position="204"/>
    </location>
</feature>
<dbReference type="OrthoDB" id="3190163at2"/>
<sequence length="480" mass="52065">MAPGSESSPPAPYERERPVVTQGQRTHPASAFVRVWIWVAAGLFAFGRDLVESGGDRSLLSALWVGLALVGAAALLGVVFGYLSWRFTRYFIDGREIRIESGILTRRSRRAPYERIQSVDIAEPFAARIFRLCELRIELAGGDDSRLSLQYLRHSDADRLRHLLLQRAYEAGSQAVGAPAVGTTTHGGSVEGHPEGGPTGGPALGPHVDLSPPILVVRPLRLVVATLLSAEFLVPALIMAVLLVAGMIFPGFVIVGLLPFLFWVGQVIMSRVVAQWDFTLRRAPTGLHVTRGLLSRISQTVPYDRVQAVVVHQAALWRPLHLQRADVTVAGASRDTDSGGSSATLVPVATPDEVRMVLGELFTDVDPAVVPRTRAPRRSWPFAPIGWRFRAAGSDERAFVAERGWVTHRTDVVPHAKTQSVAVTQGPLQRWRGVADLVVHTPDGPVDATGRSLAAADVRGLATTQLARARHARETFPSAM</sequence>
<comment type="caution">
    <text evidence="4">The sequence shown here is derived from an EMBL/GenBank/DDBJ whole genome shotgun (WGS) entry which is preliminary data.</text>
</comment>
<feature type="domain" description="YdbS-like PH" evidence="3">
    <location>
        <begin position="282"/>
        <end position="355"/>
    </location>
</feature>
<feature type="domain" description="YdbS-like PH" evidence="3">
    <location>
        <begin position="85"/>
        <end position="163"/>
    </location>
</feature>
<reference evidence="4 5" key="1">
    <citation type="submission" date="2019-05" db="EMBL/GenBank/DDBJ databases">
        <title>Mumia sp. nov., isolated from the intestinal contents of plateau pika (Ochotona curzoniae) in the Qinghai-Tibet plateau of China.</title>
        <authorList>
            <person name="Tian Z."/>
        </authorList>
    </citation>
    <scope>NUCLEOTIDE SEQUENCE [LARGE SCALE GENOMIC DNA]</scope>
    <source>
        <strain evidence="5">527</strain>
    </source>
</reference>
<accession>A0A5C4MAZ7</accession>
<organism evidence="4 5">
    <name type="scientific">Mumia zhuanghuii</name>
    <dbReference type="NCBI Taxonomy" id="2585211"/>
    <lineage>
        <taxon>Bacteria</taxon>
        <taxon>Bacillati</taxon>
        <taxon>Actinomycetota</taxon>
        <taxon>Actinomycetes</taxon>
        <taxon>Propionibacteriales</taxon>
        <taxon>Nocardioidaceae</taxon>
        <taxon>Mumia</taxon>
    </lineage>
</organism>
<evidence type="ECO:0000313" key="5">
    <source>
        <dbReference type="Proteomes" id="UP000306740"/>
    </source>
</evidence>
<dbReference type="PANTHER" id="PTHR34473">
    <property type="entry name" value="UPF0699 TRANSMEMBRANE PROTEIN YDBS"/>
    <property type="match status" value="1"/>
</dbReference>
<evidence type="ECO:0000256" key="2">
    <source>
        <dbReference type="SAM" id="Phobius"/>
    </source>
</evidence>
<feature type="transmembrane region" description="Helical" evidence="2">
    <location>
        <begin position="251"/>
        <end position="274"/>
    </location>
</feature>
<dbReference type="InterPro" id="IPR005182">
    <property type="entry name" value="YdbS-like_PH"/>
</dbReference>
<keyword evidence="2" id="KW-1133">Transmembrane helix</keyword>
<gene>
    <name evidence="4" type="ORF">FHE65_28745</name>
</gene>
<name>A0A5C4MAZ7_9ACTN</name>
<keyword evidence="2" id="KW-0812">Transmembrane</keyword>
<dbReference type="PANTHER" id="PTHR34473:SF2">
    <property type="entry name" value="UPF0699 TRANSMEMBRANE PROTEIN YDBT"/>
    <property type="match status" value="1"/>
</dbReference>
<dbReference type="Proteomes" id="UP000306740">
    <property type="component" value="Unassembled WGS sequence"/>
</dbReference>
<dbReference type="PIRSF" id="PIRSF026631">
    <property type="entry name" value="UCP026631"/>
    <property type="match status" value="1"/>
</dbReference>
<dbReference type="Pfam" id="PF03703">
    <property type="entry name" value="bPH_2"/>
    <property type="match status" value="3"/>
</dbReference>
<evidence type="ECO:0000313" key="4">
    <source>
        <dbReference type="EMBL" id="TNC33481.1"/>
    </source>
</evidence>
<dbReference type="AlphaFoldDB" id="A0A5C4MAZ7"/>
<dbReference type="EMBL" id="VDFR01000169">
    <property type="protein sequence ID" value="TNC33481.1"/>
    <property type="molecule type" value="Genomic_DNA"/>
</dbReference>